<feature type="region of interest" description="Disordered" evidence="1">
    <location>
        <begin position="100"/>
        <end position="223"/>
    </location>
</feature>
<name>A0A2T4UTE7_9MICO</name>
<gene>
    <name evidence="3" type="ORF">C1I63_07930</name>
</gene>
<dbReference type="AlphaFoldDB" id="A0A2T4UTE7"/>
<dbReference type="Proteomes" id="UP000241085">
    <property type="component" value="Unassembled WGS sequence"/>
</dbReference>
<feature type="compositionally biased region" description="Acidic residues" evidence="1">
    <location>
        <begin position="163"/>
        <end position="179"/>
    </location>
</feature>
<organism evidence="3 4">
    <name type="scientific">Rathayibacter caricis DSM 15933</name>
    <dbReference type="NCBI Taxonomy" id="1328867"/>
    <lineage>
        <taxon>Bacteria</taxon>
        <taxon>Bacillati</taxon>
        <taxon>Actinomycetota</taxon>
        <taxon>Actinomycetes</taxon>
        <taxon>Micrococcales</taxon>
        <taxon>Microbacteriaceae</taxon>
        <taxon>Rathayibacter</taxon>
    </lineage>
</organism>
<evidence type="ECO:0000256" key="1">
    <source>
        <dbReference type="SAM" id="MobiDB-lite"/>
    </source>
</evidence>
<proteinExistence type="predicted"/>
<evidence type="ECO:0000313" key="3">
    <source>
        <dbReference type="EMBL" id="PTL72783.1"/>
    </source>
</evidence>
<keyword evidence="4" id="KW-1185">Reference proteome</keyword>
<evidence type="ECO:0000313" key="4">
    <source>
        <dbReference type="Proteomes" id="UP000241085"/>
    </source>
</evidence>
<dbReference type="EMBL" id="PZPL01000001">
    <property type="protein sequence ID" value="PTL72783.1"/>
    <property type="molecule type" value="Genomic_DNA"/>
</dbReference>
<feature type="signal peptide" evidence="2">
    <location>
        <begin position="1"/>
        <end position="24"/>
    </location>
</feature>
<dbReference type="RefSeq" id="WP_107574429.1">
    <property type="nucleotide sequence ID" value="NZ_PZPL01000001.1"/>
</dbReference>
<feature type="compositionally biased region" description="Acidic residues" evidence="1">
    <location>
        <begin position="110"/>
        <end position="141"/>
    </location>
</feature>
<protein>
    <recommendedName>
        <fullName evidence="5">Mucin-associated surface protein</fullName>
    </recommendedName>
</protein>
<evidence type="ECO:0008006" key="5">
    <source>
        <dbReference type="Google" id="ProtNLM"/>
    </source>
</evidence>
<comment type="caution">
    <text evidence="3">The sequence shown here is derived from an EMBL/GenBank/DDBJ whole genome shotgun (WGS) entry which is preliminary data.</text>
</comment>
<feature type="compositionally biased region" description="Gly residues" evidence="1">
    <location>
        <begin position="187"/>
        <end position="223"/>
    </location>
</feature>
<sequence>MIARRAWPAAVVTAVLLLSGCSAADPSIDDATAQTLDDAVVAVAERASADDFAGALTELEALQAALAAALTSGSVTQERAASIQAEADVVRGDLEAAIAAGEAPEPAPVETEEAPDPEEPVEETPVEEEPVEETPVEEAPVEETPAPVETEEEEPAPSPEETAPVEEEAPEPEESEPAEEAPANGNSGNGNSGNGNSGTGNDGNNGNGNGGNGNGNGNGSGNG</sequence>
<keyword evidence="2" id="KW-0732">Signal</keyword>
<accession>A0A2T4UTE7</accession>
<evidence type="ECO:0000256" key="2">
    <source>
        <dbReference type="SAM" id="SignalP"/>
    </source>
</evidence>
<feature type="chain" id="PRO_5038852159" description="Mucin-associated surface protein" evidence="2">
    <location>
        <begin position="25"/>
        <end position="223"/>
    </location>
</feature>
<reference evidence="3 4" key="1">
    <citation type="submission" date="2018-03" db="EMBL/GenBank/DDBJ databases">
        <title>Bacteriophage NCPPB3778 and a type I-E CRISPR drive the evolution of the US Biological Select Agent, Rathayibacter toxicus.</title>
        <authorList>
            <person name="Davis E.W.II."/>
            <person name="Tabima J.F."/>
            <person name="Weisberg A.J."/>
            <person name="Dantas Lopes L."/>
            <person name="Wiseman M.S."/>
            <person name="Wiseman M.S."/>
            <person name="Pupko T."/>
            <person name="Belcher M.S."/>
            <person name="Sechler A.J."/>
            <person name="Tancos M.A."/>
            <person name="Schroeder B.K."/>
            <person name="Murray T.D."/>
            <person name="Luster D.G."/>
            <person name="Schneider W.L."/>
            <person name="Rogers E."/>
            <person name="Andreote F.D."/>
            <person name="Grunwald N.J."/>
            <person name="Putnam M.L."/>
            <person name="Chang J.H."/>
        </authorList>
    </citation>
    <scope>NUCLEOTIDE SEQUENCE [LARGE SCALE GENOMIC DNA]</scope>
    <source>
        <strain evidence="3 4">DSM 15933</strain>
    </source>
</reference>
<dbReference type="PROSITE" id="PS51257">
    <property type="entry name" value="PROKAR_LIPOPROTEIN"/>
    <property type="match status" value="1"/>
</dbReference>